<proteinExistence type="predicted"/>
<dbReference type="InterPro" id="IPR007298">
    <property type="entry name" value="Cu-R_lipoprotein_NlpE"/>
</dbReference>
<protein>
    <submittedName>
        <fullName evidence="2">Copper resistance protein NlpE N-terminal domain-containing protein</fullName>
    </submittedName>
</protein>
<dbReference type="EMBL" id="CP101509">
    <property type="protein sequence ID" value="UTV29465.1"/>
    <property type="molecule type" value="Genomic_DNA"/>
</dbReference>
<dbReference type="Proteomes" id="UP001057998">
    <property type="component" value="Chromosome 2"/>
</dbReference>
<evidence type="ECO:0000256" key="1">
    <source>
        <dbReference type="SAM" id="SignalP"/>
    </source>
</evidence>
<dbReference type="Gene3D" id="2.40.128.640">
    <property type="match status" value="1"/>
</dbReference>
<evidence type="ECO:0000313" key="2">
    <source>
        <dbReference type="EMBL" id="UTV29465.1"/>
    </source>
</evidence>
<accession>A0ABY5GJH9</accession>
<evidence type="ECO:0000313" key="3">
    <source>
        <dbReference type="Proteomes" id="UP001057998"/>
    </source>
</evidence>
<dbReference type="RefSeq" id="WP_255390782.1">
    <property type="nucleotide sequence ID" value="NZ_CP101509.1"/>
</dbReference>
<dbReference type="Pfam" id="PF04170">
    <property type="entry name" value="NlpE"/>
    <property type="match status" value="1"/>
</dbReference>
<keyword evidence="3" id="KW-1185">Reference proteome</keyword>
<dbReference type="PROSITE" id="PS51257">
    <property type="entry name" value="PROKAR_LIPOPROTEIN"/>
    <property type="match status" value="1"/>
</dbReference>
<keyword evidence="1" id="KW-0732">Signal</keyword>
<sequence length="173" mass="18482">MKKTLLVLAIAGLALAGCDQQSSSTQEQTDAAAVQAQQTDVVDTAGVEQAETKAAAEQEVYVDAAHNAQNALDWNGTYQGTLPCADCDGIKVTLTLNTDGTYSLTEKYLGKENGEFSSNGNFNWNAAGNTISVPSDDGAFAQYFVAENQLFRLDQEGQRITGDLAEQYVLSKQ</sequence>
<feature type="signal peptide" evidence="1">
    <location>
        <begin position="1"/>
        <end position="16"/>
    </location>
</feature>
<gene>
    <name evidence="2" type="ORF">NNL38_20820</name>
</gene>
<reference evidence="2" key="1">
    <citation type="submission" date="2022-07" db="EMBL/GenBank/DDBJ databases">
        <title>Genome sequencing of Photobacterium atrarenae GJH2-4.</title>
        <authorList>
            <person name="Park S.-J."/>
        </authorList>
    </citation>
    <scope>NUCLEOTIDE SEQUENCE</scope>
    <source>
        <strain evidence="2">GJH2-4</strain>
    </source>
</reference>
<organism evidence="2 3">
    <name type="scientific">Photobacterium atrarenae</name>
    <dbReference type="NCBI Taxonomy" id="865757"/>
    <lineage>
        <taxon>Bacteria</taxon>
        <taxon>Pseudomonadati</taxon>
        <taxon>Pseudomonadota</taxon>
        <taxon>Gammaproteobacteria</taxon>
        <taxon>Vibrionales</taxon>
        <taxon>Vibrionaceae</taxon>
        <taxon>Photobacterium</taxon>
    </lineage>
</organism>
<feature type="chain" id="PRO_5046761413" evidence="1">
    <location>
        <begin position="17"/>
        <end position="173"/>
    </location>
</feature>
<name>A0ABY5GJH9_9GAMM</name>